<dbReference type="GO" id="GO:0006952">
    <property type="term" value="P:defense response"/>
    <property type="evidence" value="ECO:0007669"/>
    <property type="project" value="UniProtKB-KW"/>
</dbReference>
<dbReference type="OrthoDB" id="1749650at2759"/>
<dbReference type="PRINTS" id="PR00364">
    <property type="entry name" value="DISEASERSIST"/>
</dbReference>
<evidence type="ECO:0000313" key="7">
    <source>
        <dbReference type="EMBL" id="GER53655.1"/>
    </source>
</evidence>
<dbReference type="GO" id="GO:0043531">
    <property type="term" value="F:ADP binding"/>
    <property type="evidence" value="ECO:0007669"/>
    <property type="project" value="InterPro"/>
</dbReference>
<comment type="similarity">
    <text evidence="1">Belongs to the disease resistance NB-LRR family.</text>
</comment>
<dbReference type="Gene3D" id="3.40.50.300">
    <property type="entry name" value="P-loop containing nucleotide triphosphate hydrolases"/>
    <property type="match status" value="1"/>
</dbReference>
<protein>
    <submittedName>
        <fullName evidence="7">Disease resistance protein Gpa2</fullName>
    </submittedName>
</protein>
<dbReference type="EMBL" id="BKCP01010626">
    <property type="protein sequence ID" value="GER53655.1"/>
    <property type="molecule type" value="Genomic_DNA"/>
</dbReference>
<dbReference type="InterPro" id="IPR042197">
    <property type="entry name" value="Apaf_helical"/>
</dbReference>
<name>A0A5A7R7I0_STRAF</name>
<keyword evidence="2" id="KW-0433">Leucine-rich repeat</keyword>
<dbReference type="Gene3D" id="1.10.8.430">
    <property type="entry name" value="Helical domain of apoptotic protease-activating factors"/>
    <property type="match status" value="1"/>
</dbReference>
<evidence type="ECO:0000256" key="5">
    <source>
        <dbReference type="ARBA" id="ARBA00022840"/>
    </source>
</evidence>
<evidence type="ECO:0000256" key="2">
    <source>
        <dbReference type="ARBA" id="ARBA00022614"/>
    </source>
</evidence>
<accession>A0A5A7R7I0</accession>
<keyword evidence="3" id="KW-0547">Nucleotide-binding</keyword>
<sequence length="403" mass="45801">MAAYGALLSLTNTIHQILNHPRPPISLDKLKIEPLIEKVAFLQDFLEKYIIDDADGLEGRMIDAAQEAEDIIESHIADHIEARGEANISSKNNDSLYGEVEKVMFDLDSITKDVAAVKEKKAGKKIAPCTEDYATVSSDDVMNDFMDKFNGPSTEGNDSVMNDIMDKLTNQQYNRRIIAIAGMGGIGKTTLAKKIYENPLIVEYFDMRGWATVSQEFDSKRILLEVLRCLELIGSEDMLSEHELGDRLYKSLFGRRYLIVMDDIWSMEAWDRVKRLFPDNDGSRVLITTRLSKVALQLDGLDYFQMSLLNHNESWNLLHRCVFHEQGFPPELEALGKEIAGKCRGHPLSIVLIGGLLAKSKQTQENWQHILENLSSIVNLEEDERNKKRAGMHKASFWDKLFY</sequence>
<dbReference type="PANTHER" id="PTHR36766:SF40">
    <property type="entry name" value="DISEASE RESISTANCE PROTEIN RGA3"/>
    <property type="match status" value="1"/>
</dbReference>
<keyword evidence="8" id="KW-1185">Reference proteome</keyword>
<evidence type="ECO:0000256" key="1">
    <source>
        <dbReference type="ARBA" id="ARBA00008894"/>
    </source>
</evidence>
<evidence type="ECO:0000256" key="3">
    <source>
        <dbReference type="ARBA" id="ARBA00022741"/>
    </source>
</evidence>
<reference evidence="8" key="1">
    <citation type="journal article" date="2019" name="Curr. Biol.">
        <title>Genome Sequence of Striga asiatica Provides Insight into the Evolution of Plant Parasitism.</title>
        <authorList>
            <person name="Yoshida S."/>
            <person name="Kim S."/>
            <person name="Wafula E.K."/>
            <person name="Tanskanen J."/>
            <person name="Kim Y.M."/>
            <person name="Honaas L."/>
            <person name="Yang Z."/>
            <person name="Spallek T."/>
            <person name="Conn C.E."/>
            <person name="Ichihashi Y."/>
            <person name="Cheong K."/>
            <person name="Cui S."/>
            <person name="Der J.P."/>
            <person name="Gundlach H."/>
            <person name="Jiao Y."/>
            <person name="Hori C."/>
            <person name="Ishida J.K."/>
            <person name="Kasahara H."/>
            <person name="Kiba T."/>
            <person name="Kim M.S."/>
            <person name="Koo N."/>
            <person name="Laohavisit A."/>
            <person name="Lee Y.H."/>
            <person name="Lumba S."/>
            <person name="McCourt P."/>
            <person name="Mortimer J.C."/>
            <person name="Mutuku J.M."/>
            <person name="Nomura T."/>
            <person name="Sasaki-Sekimoto Y."/>
            <person name="Seto Y."/>
            <person name="Wang Y."/>
            <person name="Wakatake T."/>
            <person name="Sakakibara H."/>
            <person name="Demura T."/>
            <person name="Yamaguchi S."/>
            <person name="Yoneyama K."/>
            <person name="Manabe R.I."/>
            <person name="Nelson D.C."/>
            <person name="Schulman A.H."/>
            <person name="Timko M.P."/>
            <person name="dePamphilis C.W."/>
            <person name="Choi D."/>
            <person name="Shirasu K."/>
        </authorList>
    </citation>
    <scope>NUCLEOTIDE SEQUENCE [LARGE SCALE GENOMIC DNA]</scope>
    <source>
        <strain evidence="8">cv. UVA1</strain>
    </source>
</reference>
<evidence type="ECO:0000313" key="8">
    <source>
        <dbReference type="Proteomes" id="UP000325081"/>
    </source>
</evidence>
<keyword evidence="5" id="KW-0067">ATP-binding</keyword>
<dbReference type="InterPro" id="IPR002182">
    <property type="entry name" value="NB-ARC"/>
</dbReference>
<feature type="domain" description="NB-ARC" evidence="6">
    <location>
        <begin position="159"/>
        <end position="325"/>
    </location>
</feature>
<dbReference type="GO" id="GO:0005524">
    <property type="term" value="F:ATP binding"/>
    <property type="evidence" value="ECO:0007669"/>
    <property type="project" value="UniProtKB-KW"/>
</dbReference>
<dbReference type="InterPro" id="IPR027417">
    <property type="entry name" value="P-loop_NTPase"/>
</dbReference>
<dbReference type="AlphaFoldDB" id="A0A5A7R7I0"/>
<dbReference type="SUPFAM" id="SSF52540">
    <property type="entry name" value="P-loop containing nucleoside triphosphate hydrolases"/>
    <property type="match status" value="1"/>
</dbReference>
<evidence type="ECO:0000256" key="4">
    <source>
        <dbReference type="ARBA" id="ARBA00022821"/>
    </source>
</evidence>
<comment type="caution">
    <text evidence="7">The sequence shown here is derived from an EMBL/GenBank/DDBJ whole genome shotgun (WGS) entry which is preliminary data.</text>
</comment>
<proteinExistence type="inferred from homology"/>
<dbReference type="FunFam" id="3.40.50.300:FF:001091">
    <property type="entry name" value="Probable disease resistance protein At1g61300"/>
    <property type="match status" value="1"/>
</dbReference>
<organism evidence="7 8">
    <name type="scientific">Striga asiatica</name>
    <name type="common">Asiatic witchweed</name>
    <name type="synonym">Buchnera asiatica</name>
    <dbReference type="NCBI Taxonomy" id="4170"/>
    <lineage>
        <taxon>Eukaryota</taxon>
        <taxon>Viridiplantae</taxon>
        <taxon>Streptophyta</taxon>
        <taxon>Embryophyta</taxon>
        <taxon>Tracheophyta</taxon>
        <taxon>Spermatophyta</taxon>
        <taxon>Magnoliopsida</taxon>
        <taxon>eudicotyledons</taxon>
        <taxon>Gunneridae</taxon>
        <taxon>Pentapetalae</taxon>
        <taxon>asterids</taxon>
        <taxon>lamiids</taxon>
        <taxon>Lamiales</taxon>
        <taxon>Orobanchaceae</taxon>
        <taxon>Buchnereae</taxon>
        <taxon>Striga</taxon>
    </lineage>
</organism>
<gene>
    <name evidence="7" type="ORF">STAS_31193</name>
</gene>
<evidence type="ECO:0000259" key="6">
    <source>
        <dbReference type="Pfam" id="PF00931"/>
    </source>
</evidence>
<dbReference type="Proteomes" id="UP000325081">
    <property type="component" value="Unassembled WGS sequence"/>
</dbReference>
<dbReference type="Gene3D" id="1.20.5.4130">
    <property type="match status" value="1"/>
</dbReference>
<dbReference type="Pfam" id="PF00931">
    <property type="entry name" value="NB-ARC"/>
    <property type="match status" value="1"/>
</dbReference>
<keyword evidence="4" id="KW-0611">Plant defense</keyword>
<dbReference type="PANTHER" id="PTHR36766">
    <property type="entry name" value="PLANT BROAD-SPECTRUM MILDEW RESISTANCE PROTEIN RPW8"/>
    <property type="match status" value="1"/>
</dbReference>